<keyword evidence="1" id="KW-0479">Metal-binding</keyword>
<dbReference type="GO" id="GO:0016567">
    <property type="term" value="P:protein ubiquitination"/>
    <property type="evidence" value="ECO:0007669"/>
    <property type="project" value="InterPro"/>
</dbReference>
<dbReference type="GO" id="GO:0008270">
    <property type="term" value="F:zinc ion binding"/>
    <property type="evidence" value="ECO:0007669"/>
    <property type="project" value="UniProtKB-KW"/>
</dbReference>
<dbReference type="GO" id="GO:0004842">
    <property type="term" value="F:ubiquitin-protein transferase activity"/>
    <property type="evidence" value="ECO:0007669"/>
    <property type="project" value="InterPro"/>
</dbReference>
<dbReference type="Pfam" id="PF00097">
    <property type="entry name" value="zf-C3HC4"/>
    <property type="match status" value="1"/>
</dbReference>
<name>A0A292PT13_9PEZI</name>
<dbReference type="Gene3D" id="3.30.40.10">
    <property type="entry name" value="Zinc/RING finger domain, C3HC4 (zinc finger)"/>
    <property type="match status" value="1"/>
</dbReference>
<evidence type="ECO:0000256" key="4">
    <source>
        <dbReference type="PROSITE-ProRule" id="PRU00175"/>
    </source>
</evidence>
<keyword evidence="7" id="KW-1185">Reference proteome</keyword>
<dbReference type="InterPro" id="IPR013083">
    <property type="entry name" value="Znf_RING/FYVE/PHD"/>
</dbReference>
<organism evidence="6 7">
    <name type="scientific">Tuber aestivum</name>
    <name type="common">summer truffle</name>
    <dbReference type="NCBI Taxonomy" id="59557"/>
    <lineage>
        <taxon>Eukaryota</taxon>
        <taxon>Fungi</taxon>
        <taxon>Dikarya</taxon>
        <taxon>Ascomycota</taxon>
        <taxon>Pezizomycotina</taxon>
        <taxon>Pezizomycetes</taxon>
        <taxon>Pezizales</taxon>
        <taxon>Tuberaceae</taxon>
        <taxon>Tuber</taxon>
    </lineage>
</organism>
<evidence type="ECO:0000313" key="7">
    <source>
        <dbReference type="Proteomes" id="UP001412239"/>
    </source>
</evidence>
<proteinExistence type="predicted"/>
<reference evidence="6" key="1">
    <citation type="submission" date="2015-10" db="EMBL/GenBank/DDBJ databases">
        <authorList>
            <person name="Regsiter A."/>
            <person name="william w."/>
        </authorList>
    </citation>
    <scope>NUCLEOTIDE SEQUENCE</scope>
    <source>
        <strain evidence="6">Montdore</strain>
    </source>
</reference>
<dbReference type="Proteomes" id="UP001412239">
    <property type="component" value="Unassembled WGS sequence"/>
</dbReference>
<protein>
    <recommendedName>
        <fullName evidence="5">RING-type domain-containing protein</fullName>
    </recommendedName>
</protein>
<gene>
    <name evidence="6" type="ORF">GSTUAT00006137001</name>
</gene>
<accession>A0A292PT13</accession>
<evidence type="ECO:0000256" key="2">
    <source>
        <dbReference type="ARBA" id="ARBA00022771"/>
    </source>
</evidence>
<feature type="domain" description="RING-type" evidence="5">
    <location>
        <begin position="32"/>
        <end position="78"/>
    </location>
</feature>
<evidence type="ECO:0000256" key="3">
    <source>
        <dbReference type="ARBA" id="ARBA00022833"/>
    </source>
</evidence>
<sequence length="231" mass="25766">MGFSIRRGVANLVRRGQRLGSQLSLRSGKARCSVCMTYFKSALVKTIPTCSHSYCKTCLQKTYTRAMNDPEGILPPRCCGQELTMAFAGDFLAGYIPKELEMADSAGHTDFRRRYLEILAERTSDPIYCAHCKSLGRQVFIPPEEINEEEDSAVCSTCFQGTCTLCKRSNPHTPTNPCPIDSDENKQEIRYQRLSGRAGWKCCEGCGMMVSRDVGCAHVVCRCGQDVWLAF</sequence>
<dbReference type="InterPro" id="IPR018957">
    <property type="entry name" value="Znf_C3HC4_RING-type"/>
</dbReference>
<dbReference type="PROSITE" id="PS50089">
    <property type="entry name" value="ZF_RING_2"/>
    <property type="match status" value="1"/>
</dbReference>
<evidence type="ECO:0000259" key="5">
    <source>
        <dbReference type="PROSITE" id="PS50089"/>
    </source>
</evidence>
<dbReference type="PROSITE" id="PS00518">
    <property type="entry name" value="ZF_RING_1"/>
    <property type="match status" value="1"/>
</dbReference>
<evidence type="ECO:0000313" key="6">
    <source>
        <dbReference type="EMBL" id="CUS09778.1"/>
    </source>
</evidence>
<dbReference type="SUPFAM" id="SSF57850">
    <property type="entry name" value="RING/U-box"/>
    <property type="match status" value="2"/>
</dbReference>
<evidence type="ECO:0000256" key="1">
    <source>
        <dbReference type="ARBA" id="ARBA00022723"/>
    </source>
</evidence>
<dbReference type="InterPro" id="IPR001841">
    <property type="entry name" value="Znf_RING"/>
</dbReference>
<dbReference type="InterPro" id="IPR031127">
    <property type="entry name" value="E3_UB_ligase_RBR"/>
</dbReference>
<dbReference type="InterPro" id="IPR017907">
    <property type="entry name" value="Znf_RING_CS"/>
</dbReference>
<dbReference type="PANTHER" id="PTHR11685">
    <property type="entry name" value="RBR FAMILY RING FINGER AND IBR DOMAIN-CONTAINING"/>
    <property type="match status" value="1"/>
</dbReference>
<keyword evidence="2 4" id="KW-0863">Zinc-finger</keyword>
<keyword evidence="3" id="KW-0862">Zinc</keyword>
<dbReference type="AlphaFoldDB" id="A0A292PT13"/>
<dbReference type="EMBL" id="LN891070">
    <property type="protein sequence ID" value="CUS09778.1"/>
    <property type="molecule type" value="Genomic_DNA"/>
</dbReference>